<dbReference type="AlphaFoldDB" id="A0A1T5AYM0"/>
<keyword evidence="1" id="KW-1133">Transmembrane helix</keyword>
<evidence type="ECO:0000313" key="2">
    <source>
        <dbReference type="EMBL" id="SKB39887.1"/>
    </source>
</evidence>
<protein>
    <recommendedName>
        <fullName evidence="4">Membrane protein YczE</fullName>
    </recommendedName>
</protein>
<proteinExistence type="predicted"/>
<keyword evidence="1" id="KW-0812">Transmembrane</keyword>
<dbReference type="Proteomes" id="UP000189981">
    <property type="component" value="Unassembled WGS sequence"/>
</dbReference>
<feature type="transmembrane region" description="Helical" evidence="1">
    <location>
        <begin position="94"/>
        <end position="116"/>
    </location>
</feature>
<feature type="transmembrane region" description="Helical" evidence="1">
    <location>
        <begin position="122"/>
        <end position="148"/>
    </location>
</feature>
<reference evidence="3" key="1">
    <citation type="submission" date="2017-02" db="EMBL/GenBank/DDBJ databases">
        <authorList>
            <person name="Varghese N."/>
            <person name="Submissions S."/>
        </authorList>
    </citation>
    <scope>NUCLEOTIDE SEQUENCE [LARGE SCALE GENOMIC DNA]</scope>
    <source>
        <strain evidence="3">DSM 22385</strain>
    </source>
</reference>
<keyword evidence="1" id="KW-0472">Membrane</keyword>
<dbReference type="EMBL" id="FUYR01000001">
    <property type="protein sequence ID" value="SKB39887.1"/>
    <property type="molecule type" value="Genomic_DNA"/>
</dbReference>
<dbReference type="OrthoDB" id="154912at2"/>
<organism evidence="2 3">
    <name type="scientific">Daejeonella lutea</name>
    <dbReference type="NCBI Taxonomy" id="572036"/>
    <lineage>
        <taxon>Bacteria</taxon>
        <taxon>Pseudomonadati</taxon>
        <taxon>Bacteroidota</taxon>
        <taxon>Sphingobacteriia</taxon>
        <taxon>Sphingobacteriales</taxon>
        <taxon>Sphingobacteriaceae</taxon>
        <taxon>Daejeonella</taxon>
    </lineage>
</organism>
<dbReference type="Pfam" id="PF19700">
    <property type="entry name" value="DUF6198"/>
    <property type="match status" value="1"/>
</dbReference>
<name>A0A1T5AYM0_9SPHI</name>
<accession>A0A1T5AYM0</accession>
<keyword evidence="3" id="KW-1185">Reference proteome</keyword>
<evidence type="ECO:0000256" key="1">
    <source>
        <dbReference type="SAM" id="Phobius"/>
    </source>
</evidence>
<gene>
    <name evidence="2" type="ORF">SAMN05661099_1119</name>
</gene>
<feature type="transmembrane region" description="Helical" evidence="1">
    <location>
        <begin position="61"/>
        <end position="82"/>
    </location>
</feature>
<dbReference type="PANTHER" id="PTHR40078">
    <property type="entry name" value="INTEGRAL MEMBRANE PROTEIN-RELATED"/>
    <property type="match status" value="1"/>
</dbReference>
<evidence type="ECO:0008006" key="4">
    <source>
        <dbReference type="Google" id="ProtNLM"/>
    </source>
</evidence>
<evidence type="ECO:0000313" key="3">
    <source>
        <dbReference type="Proteomes" id="UP000189981"/>
    </source>
</evidence>
<dbReference type="InterPro" id="IPR038750">
    <property type="entry name" value="YczE/YyaS-like"/>
</dbReference>
<dbReference type="PANTHER" id="PTHR40078:SF1">
    <property type="entry name" value="INTEGRAL MEMBRANE PROTEIN"/>
    <property type="match status" value="1"/>
</dbReference>
<sequence>MPFKIISYSLRGDTIQNWIIRYTFFLLGVMLIAFGTAITIKMKHLGLAPWDVISVALYQKLGLSIGTWTVLMGIFLIILTLIMRGKHINIGTFLNTLLLGPMLDFFLWIDILPNAAFSWTDYLWLCAAIAIMGTGGGLYVSGGIGAGPRDGFMLTISDHTHHSVSKTRIIVESLAVGIGYILGGPVFIVTFLYTFIQSPIFQLSLKVFTRFQQGRYPGAGGKIIGVENS</sequence>
<feature type="transmembrane region" description="Helical" evidence="1">
    <location>
        <begin position="169"/>
        <end position="196"/>
    </location>
</feature>
<dbReference type="RefSeq" id="WP_079701631.1">
    <property type="nucleotide sequence ID" value="NZ_FUYR01000001.1"/>
</dbReference>
<dbReference type="STRING" id="572036.SAMN05661099_1119"/>
<feature type="transmembrane region" description="Helical" evidence="1">
    <location>
        <begin position="20"/>
        <end position="41"/>
    </location>
</feature>